<organism evidence="2 3">
    <name type="scientific">Blautia parvula</name>
    <dbReference type="NCBI Taxonomy" id="2877527"/>
    <lineage>
        <taxon>Bacteria</taxon>
        <taxon>Bacillati</taxon>
        <taxon>Bacillota</taxon>
        <taxon>Clostridia</taxon>
        <taxon>Lachnospirales</taxon>
        <taxon>Lachnospiraceae</taxon>
        <taxon>Blautia</taxon>
    </lineage>
</organism>
<evidence type="ECO:0000313" key="2">
    <source>
        <dbReference type="EMBL" id="GAA6497783.1"/>
    </source>
</evidence>
<dbReference type="RefSeq" id="WP_256129530.1">
    <property type="nucleotide sequence ID" value="NZ_BAABZQ010000001.1"/>
</dbReference>
<dbReference type="EMBL" id="BAABZQ010000001">
    <property type="protein sequence ID" value="GAA6497783.1"/>
    <property type="molecule type" value="Genomic_DNA"/>
</dbReference>
<feature type="transmembrane region" description="Helical" evidence="1">
    <location>
        <begin position="79"/>
        <end position="99"/>
    </location>
</feature>
<feature type="transmembrane region" description="Helical" evidence="1">
    <location>
        <begin position="6"/>
        <end position="25"/>
    </location>
</feature>
<evidence type="ECO:0000256" key="1">
    <source>
        <dbReference type="SAM" id="Phobius"/>
    </source>
</evidence>
<feature type="transmembrane region" description="Helical" evidence="1">
    <location>
        <begin position="418"/>
        <end position="435"/>
    </location>
</feature>
<reference evidence="2 3" key="1">
    <citation type="submission" date="2024-04" db="EMBL/GenBank/DDBJ databases">
        <title>Defined microbial consortia suppress multidrug-resistant proinflammatory Enterobacteriaceae via ecological control.</title>
        <authorList>
            <person name="Furuichi M."/>
            <person name="Kawaguchi T."/>
            <person name="Pust M."/>
            <person name="Yasuma K."/>
            <person name="Plichta D."/>
            <person name="Hasegawa N."/>
            <person name="Ohya T."/>
            <person name="Bhattarai S."/>
            <person name="Sasajima S."/>
            <person name="Aoto Y."/>
            <person name="Tuganbaev T."/>
            <person name="Yaginuma M."/>
            <person name="Ueda M."/>
            <person name="Okahashi N."/>
            <person name="Amafuji K."/>
            <person name="Kiridooshi Y."/>
            <person name="Sugita K."/>
            <person name="Strazar M."/>
            <person name="Skelly A."/>
            <person name="Suda W."/>
            <person name="Hattori M."/>
            <person name="Nakamoto N."/>
            <person name="Caballero S."/>
            <person name="Norman J."/>
            <person name="Olle B."/>
            <person name="Tanoue T."/>
            <person name="Arita M."/>
            <person name="Bucci V."/>
            <person name="Atarashi K."/>
            <person name="Xavier R."/>
            <person name="Honda K."/>
        </authorList>
    </citation>
    <scope>NUCLEOTIDE SEQUENCE [LARGE SCALE GENOMIC DNA]</scope>
    <source>
        <strain evidence="3">k34-0107-D12</strain>
    </source>
</reference>
<feature type="transmembrane region" description="Helical" evidence="1">
    <location>
        <begin position="261"/>
        <end position="288"/>
    </location>
</feature>
<proteinExistence type="predicted"/>
<protein>
    <recommendedName>
        <fullName evidence="4">Oligosaccharide repeat unit polymerase</fullName>
    </recommendedName>
</protein>
<name>A0ABQ0BMM1_9FIRM</name>
<evidence type="ECO:0008006" key="4">
    <source>
        <dbReference type="Google" id="ProtNLM"/>
    </source>
</evidence>
<accession>A0ABQ0BMM1</accession>
<dbReference type="Proteomes" id="UP001600941">
    <property type="component" value="Unassembled WGS sequence"/>
</dbReference>
<feature type="transmembrane region" description="Helical" evidence="1">
    <location>
        <begin position="181"/>
        <end position="202"/>
    </location>
</feature>
<feature type="transmembrane region" description="Helical" evidence="1">
    <location>
        <begin position="387"/>
        <end position="406"/>
    </location>
</feature>
<comment type="caution">
    <text evidence="2">The sequence shown here is derived from an EMBL/GenBank/DDBJ whole genome shotgun (WGS) entry which is preliminary data.</text>
</comment>
<feature type="transmembrane region" description="Helical" evidence="1">
    <location>
        <begin position="142"/>
        <end position="161"/>
    </location>
</feature>
<keyword evidence="1" id="KW-0472">Membrane</keyword>
<evidence type="ECO:0000313" key="3">
    <source>
        <dbReference type="Proteomes" id="UP001600941"/>
    </source>
</evidence>
<gene>
    <name evidence="2" type="ORF">K340107D12_05990</name>
</gene>
<sequence>MYVFTVVIALIISGVFIAVTGRLMLKNVLKNGLLTGSMFFSISILFYLIVPMVYLASESRRDKTTLYNRLILQNSNEQIAETIILCCALIALMMFMYAIETRNGRAVLLTSGIYSNKKKYSDEHWKMVYTASKRGIQMCADVCLGIGLLSQLLLITAVGGMGKYLALGSLTRGIGKDATSVISSAFLPIITLSTVILVAPFLYRYMIKNQEKTLALKFKFTLSFVLSITYLLYNQGRLPILLFFIPFILDINIPRKRKIMLFAVLAVVVLPLLTIMDNLFIFLTYGYWGNSTSDGFINTLLLQFTYPFGNFLNRGTLINEIGFRNCLDYIQWPLAIIPSSILKLFGISKSAITSMGALTTDAYMSVMNSKKTGGIPADFLLFNYAQLGYISLLIAITVVMRFLKAVDRRIYSFKDNSAFSIVILRICLLMISTVNNFDFAVIFRMRTDLVILIAVVFWVYKKHKTVERYSI</sequence>
<feature type="transmembrane region" description="Helical" evidence="1">
    <location>
        <begin position="37"/>
        <end position="57"/>
    </location>
</feature>
<keyword evidence="3" id="KW-1185">Reference proteome</keyword>
<keyword evidence="1" id="KW-0812">Transmembrane</keyword>
<keyword evidence="1" id="KW-1133">Transmembrane helix</keyword>